<evidence type="ECO:0000256" key="4">
    <source>
        <dbReference type="ARBA" id="ARBA00023136"/>
    </source>
</evidence>
<comment type="subcellular location">
    <subcellularLocation>
        <location evidence="1">Membrane</location>
    </subcellularLocation>
</comment>
<dbReference type="PANTHER" id="PTHR10806">
    <property type="entry name" value="SIGNAL PEPTIDASE COMPLEX CATALYTIC SUBUNIT SEC11"/>
    <property type="match status" value="1"/>
</dbReference>
<keyword evidence="3 6" id="KW-1133">Transmembrane helix</keyword>
<comment type="caution">
    <text evidence="7">The sequence shown here is derived from an EMBL/GenBank/DDBJ whole genome shotgun (WGS) entry which is preliminary data.</text>
</comment>
<gene>
    <name evidence="7" type="ORF">E1I69_01175</name>
</gene>
<dbReference type="PANTHER" id="PTHR10806:SF6">
    <property type="entry name" value="SIGNAL PEPTIDASE COMPLEX CATALYTIC SUBUNIT SEC11"/>
    <property type="match status" value="1"/>
</dbReference>
<organism evidence="7 8">
    <name type="scientific">Bacillus timonensis</name>
    <dbReference type="NCBI Taxonomy" id="1033734"/>
    <lineage>
        <taxon>Bacteria</taxon>
        <taxon>Bacillati</taxon>
        <taxon>Bacillota</taxon>
        <taxon>Bacilli</taxon>
        <taxon>Bacillales</taxon>
        <taxon>Bacillaceae</taxon>
        <taxon>Bacillus</taxon>
    </lineage>
</organism>
<keyword evidence="2 6" id="KW-0812">Transmembrane</keyword>
<evidence type="ECO:0000256" key="1">
    <source>
        <dbReference type="ARBA" id="ARBA00004370"/>
    </source>
</evidence>
<sequence>MKKKIFKWFNHLLTGVLIVLLLCVASLVVTNKLSGGEPSVFGYQLKTVLSGSMEPGIKTGSIIAVKTGGDMTRFKEGDVITFMEEDEKLITHRITEVLKNKNQVMYRTKGDNNNTEDINPVLAQNVVAEYRGFTIPYLGYFADFADSKKGTVLLMIVPGIIIFLYSIFTLWRTISKIDLSSKTKDTVEETKIN</sequence>
<dbReference type="GO" id="GO:0004252">
    <property type="term" value="F:serine-type endopeptidase activity"/>
    <property type="evidence" value="ECO:0007669"/>
    <property type="project" value="UniProtKB-UniRule"/>
</dbReference>
<dbReference type="NCBIfam" id="TIGR02228">
    <property type="entry name" value="sigpep_I_arch"/>
    <property type="match status" value="1"/>
</dbReference>
<dbReference type="RefSeq" id="WP_136377811.1">
    <property type="nucleotide sequence ID" value="NZ_SLUB01000001.1"/>
</dbReference>
<dbReference type="GO" id="GO:0006465">
    <property type="term" value="P:signal peptide processing"/>
    <property type="evidence" value="ECO:0007669"/>
    <property type="project" value="UniProtKB-UniRule"/>
</dbReference>
<name>A0A4S3Q0T0_9BACI</name>
<dbReference type="PRINTS" id="PR00728">
    <property type="entry name" value="SIGNALPTASE"/>
</dbReference>
<evidence type="ECO:0000256" key="6">
    <source>
        <dbReference type="SAM" id="Phobius"/>
    </source>
</evidence>
<keyword evidence="4 6" id="KW-0472">Membrane</keyword>
<dbReference type="GO" id="GO:0009003">
    <property type="term" value="F:signal peptidase activity"/>
    <property type="evidence" value="ECO:0007669"/>
    <property type="project" value="UniProtKB-EC"/>
</dbReference>
<reference evidence="7 8" key="1">
    <citation type="journal article" date="2019" name="Indoor Air">
        <title>Impacts of indoor surface finishes on bacterial viability.</title>
        <authorList>
            <person name="Hu J."/>
            <person name="Maamar S.B."/>
            <person name="Glawe A.J."/>
            <person name="Gottel N."/>
            <person name="Gilbert J.A."/>
            <person name="Hartmann E.M."/>
        </authorList>
    </citation>
    <scope>NUCLEOTIDE SEQUENCE [LARGE SCALE GENOMIC DNA]</scope>
    <source>
        <strain evidence="7 8">AF060A6</strain>
    </source>
</reference>
<evidence type="ECO:0000256" key="2">
    <source>
        <dbReference type="ARBA" id="ARBA00022692"/>
    </source>
</evidence>
<evidence type="ECO:0000313" key="8">
    <source>
        <dbReference type="Proteomes" id="UP000306477"/>
    </source>
</evidence>
<protein>
    <recommendedName>
        <fullName evidence="5">Signal peptidase I</fullName>
        <ecNumber evidence="5">3.4.21.89</ecNumber>
    </recommendedName>
</protein>
<evidence type="ECO:0000256" key="3">
    <source>
        <dbReference type="ARBA" id="ARBA00022989"/>
    </source>
</evidence>
<dbReference type="SUPFAM" id="SSF51306">
    <property type="entry name" value="LexA/Signal peptidase"/>
    <property type="match status" value="1"/>
</dbReference>
<keyword evidence="7" id="KW-0378">Hydrolase</keyword>
<keyword evidence="8" id="KW-1185">Reference proteome</keyword>
<dbReference type="GO" id="GO:0016020">
    <property type="term" value="C:membrane"/>
    <property type="evidence" value="ECO:0007669"/>
    <property type="project" value="UniProtKB-SubCell"/>
</dbReference>
<accession>A0A4S3Q0T0</accession>
<dbReference type="InterPro" id="IPR001733">
    <property type="entry name" value="Peptidase_S26B"/>
</dbReference>
<dbReference type="OrthoDB" id="2243765at2"/>
<evidence type="ECO:0000313" key="7">
    <source>
        <dbReference type="EMBL" id="THE15496.1"/>
    </source>
</evidence>
<dbReference type="AlphaFoldDB" id="A0A4S3Q0T0"/>
<dbReference type="InterPro" id="IPR036286">
    <property type="entry name" value="LexA/Signal_pep-like_sf"/>
</dbReference>
<dbReference type="NCBIfam" id="NF046067">
    <property type="entry name" value="SigPepSipWBacil"/>
    <property type="match status" value="1"/>
</dbReference>
<dbReference type="Proteomes" id="UP000306477">
    <property type="component" value="Unassembled WGS sequence"/>
</dbReference>
<feature type="transmembrane region" description="Helical" evidence="6">
    <location>
        <begin position="152"/>
        <end position="174"/>
    </location>
</feature>
<evidence type="ECO:0000256" key="5">
    <source>
        <dbReference type="NCBIfam" id="TIGR02228"/>
    </source>
</evidence>
<dbReference type="CDD" id="cd06530">
    <property type="entry name" value="S26_SPase_I"/>
    <property type="match status" value="1"/>
</dbReference>
<dbReference type="EC" id="3.4.21.89" evidence="5"/>
<dbReference type="InterPro" id="IPR019533">
    <property type="entry name" value="Peptidase_S26"/>
</dbReference>
<dbReference type="EMBL" id="SLUB01000001">
    <property type="protein sequence ID" value="THE15496.1"/>
    <property type="molecule type" value="Genomic_DNA"/>
</dbReference>
<proteinExistence type="predicted"/>